<dbReference type="EMBL" id="QUOV01000001">
    <property type="protein sequence ID" value="REL35232.1"/>
    <property type="molecule type" value="Genomic_DNA"/>
</dbReference>
<dbReference type="AlphaFoldDB" id="A0A3E0UHJ3"/>
<sequence length="94" mass="10994">MKTVNFLINVISVPADLLAIADTPEHELYATYQLYQYLVDSNLLHKVWMIDEYNELWLEINFVDEEGEPAFHTLKLDSGSYEEVEFESYSVLTE</sequence>
<evidence type="ECO:0000313" key="2">
    <source>
        <dbReference type="Proteomes" id="UP000256999"/>
    </source>
</evidence>
<comment type="caution">
    <text evidence="1">The sequence shown here is derived from an EMBL/GenBank/DDBJ whole genome shotgun (WGS) entry which is preliminary data.</text>
</comment>
<accession>A0A3E0UHJ3</accession>
<dbReference type="Proteomes" id="UP000256999">
    <property type="component" value="Unassembled WGS sequence"/>
</dbReference>
<evidence type="ECO:0000313" key="1">
    <source>
        <dbReference type="EMBL" id="REL35232.1"/>
    </source>
</evidence>
<reference evidence="1 2" key="1">
    <citation type="submission" date="2018-08" db="EMBL/GenBank/DDBJ databases">
        <title>Thalassotalea euphylliae genome.</title>
        <authorList>
            <person name="Summers S."/>
            <person name="Rice S.A."/>
            <person name="Freckelton M.L."/>
            <person name="Nedved B.T."/>
            <person name="Hadfield M.G."/>
        </authorList>
    </citation>
    <scope>NUCLEOTIDE SEQUENCE [LARGE SCALE GENOMIC DNA]</scope>
    <source>
        <strain evidence="1 2">H2</strain>
    </source>
</reference>
<protein>
    <submittedName>
        <fullName evidence="1">Uncharacterized protein</fullName>
    </submittedName>
</protein>
<proteinExistence type="predicted"/>
<name>A0A3E0UHJ3_9GAMM</name>
<dbReference type="RefSeq" id="WP_115999906.1">
    <property type="nucleotide sequence ID" value="NZ_QUOV01000001.1"/>
</dbReference>
<gene>
    <name evidence="1" type="ORF">DXX92_07595</name>
</gene>
<organism evidence="1 2">
    <name type="scientific">Thalassotalea euphylliae</name>
    <dbReference type="NCBI Taxonomy" id="1655234"/>
    <lineage>
        <taxon>Bacteria</taxon>
        <taxon>Pseudomonadati</taxon>
        <taxon>Pseudomonadota</taxon>
        <taxon>Gammaproteobacteria</taxon>
        <taxon>Alteromonadales</taxon>
        <taxon>Colwelliaceae</taxon>
        <taxon>Thalassotalea</taxon>
    </lineage>
</organism>
<dbReference type="OrthoDB" id="5879250at2"/>